<evidence type="ECO:0000256" key="1">
    <source>
        <dbReference type="ARBA" id="ARBA00023015"/>
    </source>
</evidence>
<evidence type="ECO:0000256" key="2">
    <source>
        <dbReference type="ARBA" id="ARBA00023125"/>
    </source>
</evidence>
<name>A0A511YJR1_9FLAO</name>
<keyword evidence="2" id="KW-0238">DNA-binding</keyword>
<dbReference type="Gene3D" id="2.60.120.10">
    <property type="entry name" value="Jelly Rolls"/>
    <property type="match status" value="1"/>
</dbReference>
<dbReference type="InterPro" id="IPR050397">
    <property type="entry name" value="Env_Response_Regulators"/>
</dbReference>
<dbReference type="InterPro" id="IPR014710">
    <property type="entry name" value="RmlC-like_jellyroll"/>
</dbReference>
<organism evidence="6 7">
    <name type="scientific">Chryseobacterium hagamense</name>
    <dbReference type="NCBI Taxonomy" id="395935"/>
    <lineage>
        <taxon>Bacteria</taxon>
        <taxon>Pseudomonadati</taxon>
        <taxon>Bacteroidota</taxon>
        <taxon>Flavobacteriia</taxon>
        <taxon>Flavobacteriales</taxon>
        <taxon>Weeksellaceae</taxon>
        <taxon>Chryseobacterium group</taxon>
        <taxon>Chryseobacterium</taxon>
    </lineage>
</organism>
<dbReference type="Pfam" id="PF00027">
    <property type="entry name" value="cNMP_binding"/>
    <property type="match status" value="1"/>
</dbReference>
<dbReference type="CDD" id="cd00038">
    <property type="entry name" value="CAP_ED"/>
    <property type="match status" value="1"/>
</dbReference>
<keyword evidence="3" id="KW-0804">Transcription</keyword>
<gene>
    <name evidence="6" type="ORF">CHA01nite_11430</name>
</gene>
<dbReference type="PANTHER" id="PTHR24567:SF28">
    <property type="entry name" value="LISTERIOLYSIN REGULATORY PROTEIN"/>
    <property type="match status" value="1"/>
</dbReference>
<sequence length="198" mass="23140">MVISEEILLEHGGMVQDFALDEFIFKEGGFAQYYFQIKAGVVKINNFFEDGKEFVHGFPFEGHCFGETYLLTDKQYAVNAIAVTDCTIIKLDKKAYLNLIHQQPNIFFKVSRYSAERLHFRYVISSFLAILDPQIRIQKLLDHLKGYFGYNERYSFLVPFTRSQLASLTGMRVETLIRTVKKMEKLNLLKIDNTKIYY</sequence>
<dbReference type="InterPro" id="IPR036390">
    <property type="entry name" value="WH_DNA-bd_sf"/>
</dbReference>
<evidence type="ECO:0000259" key="5">
    <source>
        <dbReference type="PROSITE" id="PS51063"/>
    </source>
</evidence>
<dbReference type="PROSITE" id="PS50042">
    <property type="entry name" value="CNMP_BINDING_3"/>
    <property type="match status" value="1"/>
</dbReference>
<feature type="domain" description="Cyclic nucleotide-binding" evidence="4">
    <location>
        <begin position="18"/>
        <end position="100"/>
    </location>
</feature>
<feature type="domain" description="HTH crp-type" evidence="5">
    <location>
        <begin position="131"/>
        <end position="198"/>
    </location>
</feature>
<evidence type="ECO:0000259" key="4">
    <source>
        <dbReference type="PROSITE" id="PS50042"/>
    </source>
</evidence>
<dbReference type="InterPro" id="IPR000595">
    <property type="entry name" value="cNMP-bd_dom"/>
</dbReference>
<evidence type="ECO:0000256" key="3">
    <source>
        <dbReference type="ARBA" id="ARBA00023163"/>
    </source>
</evidence>
<dbReference type="RefSeq" id="WP_146940359.1">
    <property type="nucleotide sequence ID" value="NZ_BJYJ01000003.1"/>
</dbReference>
<proteinExistence type="predicted"/>
<dbReference type="EMBL" id="BJYJ01000003">
    <property type="protein sequence ID" value="GEN75403.1"/>
    <property type="molecule type" value="Genomic_DNA"/>
</dbReference>
<dbReference type="Pfam" id="PF13545">
    <property type="entry name" value="HTH_Crp_2"/>
    <property type="match status" value="1"/>
</dbReference>
<dbReference type="GO" id="GO:0005829">
    <property type="term" value="C:cytosol"/>
    <property type="evidence" value="ECO:0007669"/>
    <property type="project" value="TreeGrafter"/>
</dbReference>
<dbReference type="InterPro" id="IPR012318">
    <property type="entry name" value="HTH_CRP"/>
</dbReference>
<dbReference type="PROSITE" id="PS51063">
    <property type="entry name" value="HTH_CRP_2"/>
    <property type="match status" value="1"/>
</dbReference>
<keyword evidence="1" id="KW-0805">Transcription regulation</keyword>
<dbReference type="InterPro" id="IPR018490">
    <property type="entry name" value="cNMP-bd_dom_sf"/>
</dbReference>
<protein>
    <recommendedName>
        <fullName evidence="8">Crp/Fnr family transcriptional regulator</fullName>
    </recommendedName>
</protein>
<dbReference type="SUPFAM" id="SSF51206">
    <property type="entry name" value="cAMP-binding domain-like"/>
    <property type="match status" value="1"/>
</dbReference>
<dbReference type="OrthoDB" id="667966at2"/>
<accession>A0A511YJR1</accession>
<comment type="caution">
    <text evidence="6">The sequence shown here is derived from an EMBL/GenBank/DDBJ whole genome shotgun (WGS) entry which is preliminary data.</text>
</comment>
<dbReference type="PANTHER" id="PTHR24567">
    <property type="entry name" value="CRP FAMILY TRANSCRIPTIONAL REGULATORY PROTEIN"/>
    <property type="match status" value="1"/>
</dbReference>
<dbReference type="GO" id="GO:0003677">
    <property type="term" value="F:DNA binding"/>
    <property type="evidence" value="ECO:0007669"/>
    <property type="project" value="UniProtKB-KW"/>
</dbReference>
<dbReference type="GO" id="GO:0003700">
    <property type="term" value="F:DNA-binding transcription factor activity"/>
    <property type="evidence" value="ECO:0007669"/>
    <property type="project" value="TreeGrafter"/>
</dbReference>
<evidence type="ECO:0008006" key="8">
    <source>
        <dbReference type="Google" id="ProtNLM"/>
    </source>
</evidence>
<evidence type="ECO:0000313" key="6">
    <source>
        <dbReference type="EMBL" id="GEN75403.1"/>
    </source>
</evidence>
<dbReference type="AlphaFoldDB" id="A0A511YJR1"/>
<evidence type="ECO:0000313" key="7">
    <source>
        <dbReference type="Proteomes" id="UP000321863"/>
    </source>
</evidence>
<dbReference type="Proteomes" id="UP000321863">
    <property type="component" value="Unassembled WGS sequence"/>
</dbReference>
<dbReference type="SUPFAM" id="SSF46785">
    <property type="entry name" value="Winged helix' DNA-binding domain"/>
    <property type="match status" value="1"/>
</dbReference>
<keyword evidence="7" id="KW-1185">Reference proteome</keyword>
<reference evidence="6 7" key="1">
    <citation type="submission" date="2019-07" db="EMBL/GenBank/DDBJ databases">
        <title>Whole genome shotgun sequence of Chryseobacterium hagamense NBRC 105253.</title>
        <authorList>
            <person name="Hosoyama A."/>
            <person name="Uohara A."/>
            <person name="Ohji S."/>
            <person name="Ichikawa N."/>
        </authorList>
    </citation>
    <scope>NUCLEOTIDE SEQUENCE [LARGE SCALE GENOMIC DNA]</scope>
    <source>
        <strain evidence="6 7">NBRC 105253</strain>
    </source>
</reference>